<dbReference type="InterPro" id="IPR002376">
    <property type="entry name" value="Formyl_transf_N"/>
</dbReference>
<sequence>MTTDPDTTARLLIACPDRPGIVSAVTTFLYHHGVNITELDQHSTDPEGGRFFMRLEFQTPHLDVSRNALAQAFGDVVGRRFDMQWHISYAADRPRMAILVSKHDHALMELLWRWERGELRVDIPVVISNHPDLRAAVERFGVRFEHVPIDTATHAQAEARMLALLDEPPGVDFIVLARYMRILSPNFVARYPNRIINIHHSFLPAFVGADPYRQASERGVKIIGATAHYVTSELDQGPIIEQDTARVSHRHEVADLRHLGRDLERQVLARAVRWHVEDRIIVNGNKTIVFA</sequence>
<dbReference type="HAMAP" id="MF_01927">
    <property type="entry name" value="PurU"/>
    <property type="match status" value="1"/>
</dbReference>
<evidence type="ECO:0000313" key="7">
    <source>
        <dbReference type="Proteomes" id="UP000199771"/>
    </source>
</evidence>
<dbReference type="AlphaFoldDB" id="A0A1I2I4X9"/>
<dbReference type="GO" id="GO:0006189">
    <property type="term" value="P:'de novo' IMP biosynthetic process"/>
    <property type="evidence" value="ECO:0007669"/>
    <property type="project" value="UniProtKB-UniRule"/>
</dbReference>
<dbReference type="PROSITE" id="PS51671">
    <property type="entry name" value="ACT"/>
    <property type="match status" value="1"/>
</dbReference>
<dbReference type="SUPFAM" id="SSF55021">
    <property type="entry name" value="ACT-like"/>
    <property type="match status" value="1"/>
</dbReference>
<keyword evidence="1 3" id="KW-0554">One-carbon metabolism</keyword>
<keyword evidence="3" id="KW-0658">Purine biosynthesis</keyword>
<comment type="pathway">
    <text evidence="3">Purine metabolism; IMP biosynthesis via de novo pathway; formate from 10-formyl-5,6,7,8-tetrahydrofolate: step 1/1.</text>
</comment>
<dbReference type="InterPro" id="IPR045865">
    <property type="entry name" value="ACT-like_dom_sf"/>
</dbReference>
<feature type="domain" description="ACT" evidence="5">
    <location>
        <begin position="10"/>
        <end position="83"/>
    </location>
</feature>
<dbReference type="OrthoDB" id="9806170at2"/>
<reference evidence="6 7" key="1">
    <citation type="submission" date="2016-10" db="EMBL/GenBank/DDBJ databases">
        <authorList>
            <person name="de Groot N.N."/>
        </authorList>
    </citation>
    <scope>NUCLEOTIDE SEQUENCE [LARGE SCALE GENOMIC DNA]</scope>
    <source>
        <strain evidence="6 7">DSM 23609</strain>
    </source>
</reference>
<evidence type="ECO:0000256" key="4">
    <source>
        <dbReference type="NCBIfam" id="TIGR00655"/>
    </source>
</evidence>
<dbReference type="GO" id="GO:0008864">
    <property type="term" value="F:formyltetrahydrofolate deformylase activity"/>
    <property type="evidence" value="ECO:0007669"/>
    <property type="project" value="UniProtKB-UniRule"/>
</dbReference>
<dbReference type="InterPro" id="IPR044074">
    <property type="entry name" value="PurU_ACT"/>
</dbReference>
<dbReference type="InterPro" id="IPR002912">
    <property type="entry name" value="ACT_dom"/>
</dbReference>
<name>A0A1I2I4X9_9GAMM</name>
<dbReference type="EC" id="3.5.1.10" evidence="3 4"/>
<dbReference type="Proteomes" id="UP000199771">
    <property type="component" value="Unassembled WGS sequence"/>
</dbReference>
<keyword evidence="2 3" id="KW-0378">Hydrolase</keyword>
<accession>A0A1I2I4X9</accession>
<evidence type="ECO:0000256" key="3">
    <source>
        <dbReference type="HAMAP-Rule" id="MF_01927"/>
    </source>
</evidence>
<protein>
    <recommendedName>
        <fullName evidence="3 4">Formyltetrahydrofolate deformylase</fullName>
        <ecNumber evidence="3 4">3.5.1.10</ecNumber>
    </recommendedName>
    <alternativeName>
        <fullName evidence="3">Formyl-FH(4) hydrolase</fullName>
    </alternativeName>
</protein>
<evidence type="ECO:0000313" key="6">
    <source>
        <dbReference type="EMBL" id="SFF37519.1"/>
    </source>
</evidence>
<gene>
    <name evidence="3" type="primary">purU</name>
    <name evidence="6" type="ORF">SAMN04488120_10348</name>
</gene>
<dbReference type="NCBIfam" id="TIGR00655">
    <property type="entry name" value="PurU"/>
    <property type="match status" value="1"/>
</dbReference>
<dbReference type="Pfam" id="PF00551">
    <property type="entry name" value="Formyl_trans_N"/>
    <property type="match status" value="1"/>
</dbReference>
<proteinExistence type="inferred from homology"/>
<comment type="function">
    <text evidence="3">Catalyzes the hydrolysis of 10-formyltetrahydrofolate (formyl-FH4) to formate and tetrahydrofolate (FH4).</text>
</comment>
<dbReference type="InterPro" id="IPR004810">
    <property type="entry name" value="PurU"/>
</dbReference>
<dbReference type="SUPFAM" id="SSF53328">
    <property type="entry name" value="Formyltransferase"/>
    <property type="match status" value="1"/>
</dbReference>
<comment type="similarity">
    <text evidence="3">Belongs to the PurU family.</text>
</comment>
<dbReference type="Gene3D" id="3.30.70.260">
    <property type="match status" value="1"/>
</dbReference>
<comment type="catalytic activity">
    <reaction evidence="3">
        <text>(6R)-10-formyltetrahydrofolate + H2O = (6S)-5,6,7,8-tetrahydrofolate + formate + H(+)</text>
        <dbReference type="Rhea" id="RHEA:19833"/>
        <dbReference type="ChEBI" id="CHEBI:15377"/>
        <dbReference type="ChEBI" id="CHEBI:15378"/>
        <dbReference type="ChEBI" id="CHEBI:15740"/>
        <dbReference type="ChEBI" id="CHEBI:57453"/>
        <dbReference type="ChEBI" id="CHEBI:195366"/>
        <dbReference type="EC" id="3.5.1.10"/>
    </reaction>
</comment>
<dbReference type="Pfam" id="PF01842">
    <property type="entry name" value="ACT"/>
    <property type="match status" value="1"/>
</dbReference>
<dbReference type="UniPathway" id="UPA00074">
    <property type="reaction ID" value="UER00170"/>
</dbReference>
<dbReference type="STRING" id="1076937.SAMN04488120_10348"/>
<feature type="active site" evidence="3">
    <location>
        <position position="235"/>
    </location>
</feature>
<dbReference type="GO" id="GO:0006730">
    <property type="term" value="P:one-carbon metabolic process"/>
    <property type="evidence" value="ECO:0007669"/>
    <property type="project" value="UniProtKB-KW"/>
</dbReference>
<dbReference type="PRINTS" id="PR01575">
    <property type="entry name" value="FFH4HYDRLASE"/>
</dbReference>
<dbReference type="NCBIfam" id="NF004684">
    <property type="entry name" value="PRK06027.1"/>
    <property type="match status" value="1"/>
</dbReference>
<dbReference type="InterPro" id="IPR041729">
    <property type="entry name" value="Formyl-FH4-Hydrolase_C"/>
</dbReference>
<dbReference type="PIRSF" id="PIRSF036480">
    <property type="entry name" value="FormyFH4_hydr"/>
    <property type="match status" value="1"/>
</dbReference>
<organism evidence="6 7">
    <name type="scientific">Fontimonas thermophila</name>
    <dbReference type="NCBI Taxonomy" id="1076937"/>
    <lineage>
        <taxon>Bacteria</taxon>
        <taxon>Pseudomonadati</taxon>
        <taxon>Pseudomonadota</taxon>
        <taxon>Gammaproteobacteria</taxon>
        <taxon>Nevskiales</taxon>
        <taxon>Nevskiaceae</taxon>
        <taxon>Fontimonas</taxon>
    </lineage>
</organism>
<dbReference type="CDD" id="cd04875">
    <property type="entry name" value="ACT_F4HF-DF"/>
    <property type="match status" value="1"/>
</dbReference>
<evidence type="ECO:0000256" key="2">
    <source>
        <dbReference type="ARBA" id="ARBA00022801"/>
    </source>
</evidence>
<dbReference type="PANTHER" id="PTHR42706:SF1">
    <property type="entry name" value="FORMYLTETRAHYDROFOLATE DEFORMYLASE 2, MITOCHONDRIAL"/>
    <property type="match status" value="1"/>
</dbReference>
<dbReference type="RefSeq" id="WP_091532024.1">
    <property type="nucleotide sequence ID" value="NZ_FOOC01000003.1"/>
</dbReference>
<dbReference type="EMBL" id="FOOC01000003">
    <property type="protein sequence ID" value="SFF37519.1"/>
    <property type="molecule type" value="Genomic_DNA"/>
</dbReference>
<dbReference type="PANTHER" id="PTHR42706">
    <property type="entry name" value="FORMYLTETRAHYDROFOLATE DEFORMYLASE"/>
    <property type="match status" value="1"/>
</dbReference>
<dbReference type="CDD" id="cd08648">
    <property type="entry name" value="FMT_core_Formyl-FH4-Hydrolase_C"/>
    <property type="match status" value="1"/>
</dbReference>
<evidence type="ECO:0000256" key="1">
    <source>
        <dbReference type="ARBA" id="ARBA00022563"/>
    </source>
</evidence>
<evidence type="ECO:0000259" key="5">
    <source>
        <dbReference type="PROSITE" id="PS51671"/>
    </source>
</evidence>
<dbReference type="InterPro" id="IPR036477">
    <property type="entry name" value="Formyl_transf_N_sf"/>
</dbReference>
<dbReference type="Gene3D" id="3.40.50.170">
    <property type="entry name" value="Formyl transferase, N-terminal domain"/>
    <property type="match status" value="1"/>
</dbReference>
<keyword evidence="7" id="KW-1185">Reference proteome</keyword>